<evidence type="ECO:0000313" key="1">
    <source>
        <dbReference type="EMBL" id="GID63398.1"/>
    </source>
</evidence>
<reference evidence="1" key="1">
    <citation type="submission" date="2021-01" db="EMBL/GenBank/DDBJ databases">
        <title>Whole genome shotgun sequence of Actinoplanes cyaneus NBRC 14990.</title>
        <authorList>
            <person name="Komaki H."/>
            <person name="Tamura T."/>
        </authorList>
    </citation>
    <scope>NUCLEOTIDE SEQUENCE</scope>
    <source>
        <strain evidence="1">NBRC 14990</strain>
    </source>
</reference>
<dbReference type="AlphaFoldDB" id="A0A919M3P3"/>
<dbReference type="GO" id="GO:0005829">
    <property type="term" value="C:cytosol"/>
    <property type="evidence" value="ECO:0007669"/>
    <property type="project" value="TreeGrafter"/>
</dbReference>
<dbReference type="PANTHER" id="PTHR43384">
    <property type="entry name" value="SEPTUM SITE-DETERMINING PROTEIN MIND HOMOLOG, CHLOROPLASTIC-RELATED"/>
    <property type="match status" value="1"/>
</dbReference>
<dbReference type="InterPro" id="IPR050625">
    <property type="entry name" value="ParA/MinD_ATPase"/>
</dbReference>
<dbReference type="GO" id="GO:0051782">
    <property type="term" value="P:negative regulation of cell division"/>
    <property type="evidence" value="ECO:0007669"/>
    <property type="project" value="TreeGrafter"/>
</dbReference>
<dbReference type="InterPro" id="IPR027417">
    <property type="entry name" value="P-loop_NTPase"/>
</dbReference>
<evidence type="ECO:0008006" key="3">
    <source>
        <dbReference type="Google" id="ProtNLM"/>
    </source>
</evidence>
<dbReference type="GO" id="GO:0009898">
    <property type="term" value="C:cytoplasmic side of plasma membrane"/>
    <property type="evidence" value="ECO:0007669"/>
    <property type="project" value="TreeGrafter"/>
</dbReference>
<dbReference type="SUPFAM" id="SSF52540">
    <property type="entry name" value="P-loop containing nucleoside triphosphate hydrolases"/>
    <property type="match status" value="1"/>
</dbReference>
<dbReference type="GO" id="GO:0016887">
    <property type="term" value="F:ATP hydrolysis activity"/>
    <property type="evidence" value="ECO:0007669"/>
    <property type="project" value="TreeGrafter"/>
</dbReference>
<protein>
    <recommendedName>
        <fullName evidence="3">Cobalamin biosynthesis protein CobQ</fullName>
    </recommendedName>
</protein>
<sequence>MIGWRAAVRRATGGLVSLRPGEEEMRHRTAVASVQRSLRGPKTIVVVNPKGGAHKTTATLLTAATFGVHRGGYVLAWDNNETRGTLGWRAVAARHTNTAVNLLHDLERFADVRSARVGDLDNYVRSQGSAQFDVLASDEDSASAASIDADAFGALHRTLSRFYRITVIDTGNNMRASNWQAAIDAADQLLIVSTVREDTSQSAAWMADALNKSDRGDLVANAVTVLADPADTVDKELRKRLHRHFGALTRAVLDVPHDPALVAGGPIAYDALAPATRRAWLQVAAAVAEGL</sequence>
<dbReference type="EMBL" id="BOMH01000007">
    <property type="protein sequence ID" value="GID63398.1"/>
    <property type="molecule type" value="Genomic_DNA"/>
</dbReference>
<dbReference type="Gene3D" id="3.40.50.300">
    <property type="entry name" value="P-loop containing nucleotide triphosphate hydrolases"/>
    <property type="match status" value="1"/>
</dbReference>
<accession>A0A919M3P3</accession>
<comment type="caution">
    <text evidence="1">The sequence shown here is derived from an EMBL/GenBank/DDBJ whole genome shotgun (WGS) entry which is preliminary data.</text>
</comment>
<organism evidence="1 2">
    <name type="scientific">Actinoplanes cyaneus</name>
    <dbReference type="NCBI Taxonomy" id="52696"/>
    <lineage>
        <taxon>Bacteria</taxon>
        <taxon>Bacillati</taxon>
        <taxon>Actinomycetota</taxon>
        <taxon>Actinomycetes</taxon>
        <taxon>Micromonosporales</taxon>
        <taxon>Micromonosporaceae</taxon>
        <taxon>Actinoplanes</taxon>
    </lineage>
</organism>
<name>A0A919M3P3_9ACTN</name>
<keyword evidence="2" id="KW-1185">Reference proteome</keyword>
<dbReference type="Proteomes" id="UP000619479">
    <property type="component" value="Unassembled WGS sequence"/>
</dbReference>
<dbReference type="GO" id="GO:0005524">
    <property type="term" value="F:ATP binding"/>
    <property type="evidence" value="ECO:0007669"/>
    <property type="project" value="TreeGrafter"/>
</dbReference>
<gene>
    <name evidence="1" type="ORF">Acy02nite_12790</name>
</gene>
<dbReference type="PANTHER" id="PTHR43384:SF14">
    <property type="entry name" value="ESX-1 SECRETION-ASSOCIATED PROTEIN ESPI"/>
    <property type="match status" value="1"/>
</dbReference>
<evidence type="ECO:0000313" key="2">
    <source>
        <dbReference type="Proteomes" id="UP000619479"/>
    </source>
</evidence>
<proteinExistence type="predicted"/>